<dbReference type="OMA" id="DESNQRC"/>
<sequence length="719" mass="80491">MSSDDEFSESNCRSRVTGICDDFHLPFKSLCTKALTLSNLVNEESEIYKKSIEIHRNETLEAATKVYQDPVLLHSWDNFRHAADLLAVMHRRIKQRMNRVLATAYESGSVAFSKDFLNGFGRILRKSNKFVANRPLPKGMLDPLLMAQSDPPRGAFKRKRRILRIRRQHRSFQARNAVIDSRSSSGRHLSDNVPPAPEMSRLSEEEVYRQSRSPVISAVVVAAAVAHHHLELRFVRPHRLRHPHRTLIISRPNLAFIASSNFYPPYQIMYSLEPTLEKVSFRLHIGDVQFFKAFSFVRYWLFGLLRAPLCAPFIFDILTCILNILLACPLRLLCPSEGLGGVHLLQQFLGLFGIGCPVLKWEERKSILKKLATKKHFLLLLRNEKVAILILTNKNRMHKFASHDLSSVVKQYNDRPNHGELMTSQDIIERRKKKKQSKSSQSEDRPLNQQNLSNCDCGTSEYDGGMDNESLVPTATSTNTTAITAPVDYDGQLAQLGLAQHDVRPPLKAFYPADDTGEATDVFQHHANSYAQHYAPECTVGAVESTSPLKMETDRELNTEGTKPVLSTDLTLAGAASISDTLAKKHPRERLNLGTLRANRPPAFGDGCKSFDPTISSPLPTNKGRMTLVVRGSTTTDSELCTPEPPPRLTPVIISDNPDLPLGWRHMSAGPTSLSSSEELSSTKSSSSVFKGAFTRVDESNQRCLITPDSEQLTMAPFT</sequence>
<evidence type="ECO:0000256" key="1">
    <source>
        <dbReference type="SAM" id="MobiDB-lite"/>
    </source>
</evidence>
<gene>
    <name evidence="2" type="ORF">EmuJ_001043200</name>
</gene>
<feature type="region of interest" description="Disordered" evidence="1">
    <location>
        <begin position="177"/>
        <end position="202"/>
    </location>
</feature>
<feature type="region of interest" description="Disordered" evidence="1">
    <location>
        <begin position="604"/>
        <end position="624"/>
    </location>
</feature>
<evidence type="ECO:0000313" key="3">
    <source>
        <dbReference type="Proteomes" id="UP000017246"/>
    </source>
</evidence>
<feature type="region of interest" description="Disordered" evidence="1">
    <location>
        <begin position="634"/>
        <end position="653"/>
    </location>
</feature>
<organism evidence="2 3">
    <name type="scientific">Echinococcus multilocularis</name>
    <name type="common">Fox tapeworm</name>
    <dbReference type="NCBI Taxonomy" id="6211"/>
    <lineage>
        <taxon>Eukaryota</taxon>
        <taxon>Metazoa</taxon>
        <taxon>Spiralia</taxon>
        <taxon>Lophotrochozoa</taxon>
        <taxon>Platyhelminthes</taxon>
        <taxon>Cestoda</taxon>
        <taxon>Eucestoda</taxon>
        <taxon>Cyclophyllidea</taxon>
        <taxon>Taeniidae</taxon>
        <taxon>Echinococcus</taxon>
    </lineage>
</organism>
<dbReference type="STRING" id="6211.A0A068YHC3"/>
<evidence type="ECO:0000313" key="2">
    <source>
        <dbReference type="EMBL" id="CDS42717.1"/>
    </source>
</evidence>
<dbReference type="Proteomes" id="UP000017246">
    <property type="component" value="Unassembled WGS sequence"/>
</dbReference>
<reference evidence="2" key="2">
    <citation type="submission" date="2015-11" db="EMBL/GenBank/DDBJ databases">
        <authorList>
            <person name="Zhang Y."/>
            <person name="Guo Z."/>
        </authorList>
    </citation>
    <scope>NUCLEOTIDE SEQUENCE</scope>
</reference>
<reference evidence="2" key="1">
    <citation type="journal article" date="2013" name="Nature">
        <title>The genomes of four tapeworm species reveal adaptations to parasitism.</title>
        <authorList>
            <person name="Tsai I.J."/>
            <person name="Zarowiecki M."/>
            <person name="Holroyd N."/>
            <person name="Garciarrubio A."/>
            <person name="Sanchez-Flores A."/>
            <person name="Brooks K.L."/>
            <person name="Tracey A."/>
            <person name="Bobes R.J."/>
            <person name="Fragoso G."/>
            <person name="Sciutto E."/>
            <person name="Aslett M."/>
            <person name="Beasley H."/>
            <person name="Bennett H.M."/>
            <person name="Cai J."/>
            <person name="Camicia F."/>
            <person name="Clark R."/>
            <person name="Cucher M."/>
            <person name="De Silva N."/>
            <person name="Day T.A."/>
            <person name="Deplazes P."/>
            <person name="Estrada K."/>
            <person name="Fernandez C."/>
            <person name="Holland P.W."/>
            <person name="Hou J."/>
            <person name="Hu S."/>
            <person name="Huckvale T."/>
            <person name="Hung S.S."/>
            <person name="Kamenetzky L."/>
            <person name="Keane J.A."/>
            <person name="Kiss F."/>
            <person name="Koziol U."/>
            <person name="Lambert O."/>
            <person name="Liu K."/>
            <person name="Luo X."/>
            <person name="Luo Y."/>
            <person name="Macchiaroli N."/>
            <person name="Nichol S."/>
            <person name="Paps J."/>
            <person name="Parkinson J."/>
            <person name="Pouchkina-Stantcheva N."/>
            <person name="Riddiford N."/>
            <person name="Rosenzvit M."/>
            <person name="Salinas G."/>
            <person name="Wasmuth J.D."/>
            <person name="Zamanian M."/>
            <person name="Zheng Y."/>
            <person name="Cai X."/>
            <person name="Soberon X."/>
            <person name="Olson P.D."/>
            <person name="Laclette J.P."/>
            <person name="Brehm K."/>
            <person name="Berriman M."/>
            <person name="Garciarrubio A."/>
            <person name="Bobes R.J."/>
            <person name="Fragoso G."/>
            <person name="Sanchez-Flores A."/>
            <person name="Estrada K."/>
            <person name="Cevallos M.A."/>
            <person name="Morett E."/>
            <person name="Gonzalez V."/>
            <person name="Portillo T."/>
            <person name="Ochoa-Leyva A."/>
            <person name="Jose M.V."/>
            <person name="Sciutto E."/>
            <person name="Landa A."/>
            <person name="Jimenez L."/>
            <person name="Valdes V."/>
            <person name="Carrero J.C."/>
            <person name="Larralde C."/>
            <person name="Morales-Montor J."/>
            <person name="Limon-Lason J."/>
            <person name="Soberon X."/>
            <person name="Laclette J.P."/>
        </authorList>
    </citation>
    <scope>NUCLEOTIDE SEQUENCE [LARGE SCALE GENOMIC DNA]</scope>
</reference>
<feature type="region of interest" description="Disordered" evidence="1">
    <location>
        <begin position="414"/>
        <end position="473"/>
    </location>
</feature>
<name>A0A068YHC3_ECHMU</name>
<feature type="compositionally biased region" description="Polar residues" evidence="1">
    <location>
        <begin position="447"/>
        <end position="457"/>
    </location>
</feature>
<dbReference type="EMBL" id="LN902842">
    <property type="protein sequence ID" value="CDS42717.1"/>
    <property type="molecule type" value="Genomic_DNA"/>
</dbReference>
<dbReference type="AlphaFoldDB" id="A0A068YHC3"/>
<keyword evidence="3" id="KW-1185">Reference proteome</keyword>
<proteinExistence type="predicted"/>
<protein>
    <submittedName>
        <fullName evidence="2">Expressed conserved protein</fullName>
    </submittedName>
</protein>
<dbReference type="OrthoDB" id="1898716at2759"/>
<accession>A0A068YHC3</accession>